<dbReference type="EMBL" id="CAEMXZ010000022">
    <property type="protein sequence ID" value="CAB4322979.1"/>
    <property type="molecule type" value="Genomic_DNA"/>
</dbReference>
<accession>A0A6J5YGW8</accession>
<organism evidence="2">
    <name type="scientific">freshwater metagenome</name>
    <dbReference type="NCBI Taxonomy" id="449393"/>
    <lineage>
        <taxon>unclassified sequences</taxon>
        <taxon>metagenomes</taxon>
        <taxon>ecological metagenomes</taxon>
    </lineage>
</organism>
<name>A0A6J5YGW8_9ZZZZ</name>
<dbReference type="EMBL" id="CAFBNC010000004">
    <property type="protein sequence ID" value="CAB4922436.1"/>
    <property type="molecule type" value="Genomic_DNA"/>
</dbReference>
<reference evidence="2" key="1">
    <citation type="submission" date="2020-05" db="EMBL/GenBank/DDBJ databases">
        <authorList>
            <person name="Chiriac C."/>
            <person name="Salcher M."/>
            <person name="Ghai R."/>
            <person name="Kavagutti S V."/>
        </authorList>
    </citation>
    <scope>NUCLEOTIDE SEQUENCE</scope>
</reference>
<dbReference type="AlphaFoldDB" id="A0A6J5YGW8"/>
<sequence length="185" mass="19903">MAAPDYVPKPVDELVRTYSSPPRRNESWLADRPGELQGRQPAGPRLGSPGPDQGYALHLARIYEGRLVLGAAESEPDAIAGCLAIAMRRSALFGRAPILGDLTLALTFWGFLAPVADELLAIRSQVFAAVASSHHYFERRAIVDAMTDDVLRMTIDQVADVVRTTPAMVLATAETIAASTHGDSH</sequence>
<evidence type="ECO:0000256" key="1">
    <source>
        <dbReference type="SAM" id="MobiDB-lite"/>
    </source>
</evidence>
<gene>
    <name evidence="2" type="ORF">UFOPK1392_00723</name>
    <name evidence="3" type="ORF">UFOPK3733_00151</name>
</gene>
<evidence type="ECO:0000313" key="3">
    <source>
        <dbReference type="EMBL" id="CAB4922436.1"/>
    </source>
</evidence>
<feature type="region of interest" description="Disordered" evidence="1">
    <location>
        <begin position="1"/>
        <end position="50"/>
    </location>
</feature>
<protein>
    <submittedName>
        <fullName evidence="2">Unannotated protein</fullName>
    </submittedName>
</protein>
<proteinExistence type="predicted"/>
<evidence type="ECO:0000313" key="2">
    <source>
        <dbReference type="EMBL" id="CAB4322979.1"/>
    </source>
</evidence>